<dbReference type="GO" id="GO:0051301">
    <property type="term" value="P:cell division"/>
    <property type="evidence" value="ECO:0007669"/>
    <property type="project" value="UniProtKB-KW"/>
</dbReference>
<dbReference type="HAMAP" id="MF_00639">
    <property type="entry name" value="MurD"/>
    <property type="match status" value="1"/>
</dbReference>
<evidence type="ECO:0000256" key="11">
    <source>
        <dbReference type="ARBA" id="ARBA00022960"/>
    </source>
</evidence>
<keyword evidence="17 18" id="KW-0132">Cell division</keyword>
<dbReference type="GO" id="GO:0009252">
    <property type="term" value="P:peptidoglycan biosynthetic process"/>
    <property type="evidence" value="ECO:0007669"/>
    <property type="project" value="UniProtKB-UniRule"/>
</dbReference>
<evidence type="ECO:0000313" key="22">
    <source>
        <dbReference type="Proteomes" id="UP000824242"/>
    </source>
</evidence>
<dbReference type="AlphaFoldDB" id="A0A9D1AMT6"/>
<dbReference type="GO" id="GO:0008360">
    <property type="term" value="P:regulation of cell shape"/>
    <property type="evidence" value="ECO:0007669"/>
    <property type="project" value="UniProtKB-KW"/>
</dbReference>
<keyword evidence="9 17" id="KW-0547">Nucleotide-binding</keyword>
<evidence type="ECO:0000256" key="3">
    <source>
        <dbReference type="ARBA" id="ARBA00004752"/>
    </source>
</evidence>
<dbReference type="PANTHER" id="PTHR43692:SF1">
    <property type="entry name" value="UDP-N-ACETYLMURAMOYLALANINE--D-GLUTAMATE LIGASE"/>
    <property type="match status" value="1"/>
</dbReference>
<keyword evidence="8 17" id="KW-0436">Ligase</keyword>
<evidence type="ECO:0000313" key="21">
    <source>
        <dbReference type="EMBL" id="HIR47299.1"/>
    </source>
</evidence>
<dbReference type="Pfam" id="PF02875">
    <property type="entry name" value="Mur_ligase_C"/>
    <property type="match status" value="1"/>
</dbReference>
<proteinExistence type="inferred from homology"/>
<evidence type="ECO:0000256" key="5">
    <source>
        <dbReference type="ARBA" id="ARBA00012212"/>
    </source>
</evidence>
<dbReference type="GO" id="GO:0008764">
    <property type="term" value="F:UDP-N-acetylmuramoylalanine-D-glutamate ligase activity"/>
    <property type="evidence" value="ECO:0007669"/>
    <property type="project" value="UniProtKB-UniRule"/>
</dbReference>
<keyword evidence="13 17" id="KW-0961">Cell wall biogenesis/degradation</keyword>
<dbReference type="Gene3D" id="3.40.50.720">
    <property type="entry name" value="NAD(P)-binding Rossmann-like Domain"/>
    <property type="match status" value="1"/>
</dbReference>
<keyword evidence="17 18" id="KW-0131">Cell cycle</keyword>
<evidence type="ECO:0000259" key="20">
    <source>
        <dbReference type="Pfam" id="PF08245"/>
    </source>
</evidence>
<accession>A0A9D1AMT6</accession>
<keyword evidence="11 17" id="KW-0133">Cell shape</keyword>
<evidence type="ECO:0000256" key="2">
    <source>
        <dbReference type="ARBA" id="ARBA00004496"/>
    </source>
</evidence>
<feature type="domain" description="Mur ligase central" evidence="20">
    <location>
        <begin position="125"/>
        <end position="303"/>
    </location>
</feature>
<comment type="caution">
    <text evidence="21">The sequence shown here is derived from an EMBL/GenBank/DDBJ whole genome shotgun (WGS) entry which is preliminary data.</text>
</comment>
<evidence type="ECO:0000259" key="19">
    <source>
        <dbReference type="Pfam" id="PF02875"/>
    </source>
</evidence>
<dbReference type="Proteomes" id="UP000824242">
    <property type="component" value="Unassembled WGS sequence"/>
</dbReference>
<evidence type="ECO:0000256" key="15">
    <source>
        <dbReference type="ARBA" id="ARBA00032324"/>
    </source>
</evidence>
<dbReference type="EMBL" id="DVGZ01000068">
    <property type="protein sequence ID" value="HIR47299.1"/>
    <property type="molecule type" value="Genomic_DNA"/>
</dbReference>
<dbReference type="Gene3D" id="3.40.1190.10">
    <property type="entry name" value="Mur-like, catalytic domain"/>
    <property type="match status" value="1"/>
</dbReference>
<comment type="pathway">
    <text evidence="3 17 18">Cell wall biogenesis; peptidoglycan biosynthesis.</text>
</comment>
<dbReference type="InterPro" id="IPR036565">
    <property type="entry name" value="Mur-like_cat_sf"/>
</dbReference>
<dbReference type="InterPro" id="IPR036615">
    <property type="entry name" value="Mur_ligase_C_dom_sf"/>
</dbReference>
<dbReference type="GO" id="GO:0071555">
    <property type="term" value="P:cell wall organization"/>
    <property type="evidence" value="ECO:0007669"/>
    <property type="project" value="UniProtKB-KW"/>
</dbReference>
<comment type="catalytic activity">
    <reaction evidence="16 17 18">
        <text>UDP-N-acetyl-alpha-D-muramoyl-L-alanine + D-glutamate + ATP = UDP-N-acetyl-alpha-D-muramoyl-L-alanyl-D-glutamate + ADP + phosphate + H(+)</text>
        <dbReference type="Rhea" id="RHEA:16429"/>
        <dbReference type="ChEBI" id="CHEBI:15378"/>
        <dbReference type="ChEBI" id="CHEBI:29986"/>
        <dbReference type="ChEBI" id="CHEBI:30616"/>
        <dbReference type="ChEBI" id="CHEBI:43474"/>
        <dbReference type="ChEBI" id="CHEBI:83898"/>
        <dbReference type="ChEBI" id="CHEBI:83900"/>
        <dbReference type="ChEBI" id="CHEBI:456216"/>
        <dbReference type="EC" id="6.3.2.9"/>
    </reaction>
</comment>
<comment type="similarity">
    <text evidence="4 17">Belongs to the MurCDEF family.</text>
</comment>
<evidence type="ECO:0000256" key="13">
    <source>
        <dbReference type="ARBA" id="ARBA00023316"/>
    </source>
</evidence>
<evidence type="ECO:0000256" key="9">
    <source>
        <dbReference type="ARBA" id="ARBA00022741"/>
    </source>
</evidence>
<protein>
    <recommendedName>
        <fullName evidence="6 17">UDP-N-acetylmuramoylalanine--D-glutamate ligase</fullName>
        <ecNumber evidence="5 17">6.3.2.9</ecNumber>
    </recommendedName>
    <alternativeName>
        <fullName evidence="15 17">D-glutamic acid-adding enzyme</fullName>
    </alternativeName>
    <alternativeName>
        <fullName evidence="14 17">UDP-N-acetylmuramoyl-L-alanyl-D-glutamate synthetase</fullName>
    </alternativeName>
</protein>
<gene>
    <name evidence="17" type="primary">murD</name>
    <name evidence="21" type="ORF">IAB89_06520</name>
</gene>
<dbReference type="GO" id="GO:0005737">
    <property type="term" value="C:cytoplasm"/>
    <property type="evidence" value="ECO:0007669"/>
    <property type="project" value="UniProtKB-SubCell"/>
</dbReference>
<dbReference type="InterPro" id="IPR004101">
    <property type="entry name" value="Mur_ligase_C"/>
</dbReference>
<dbReference type="PANTHER" id="PTHR43692">
    <property type="entry name" value="UDP-N-ACETYLMURAMOYLALANINE--D-GLUTAMATE LIGASE"/>
    <property type="match status" value="1"/>
</dbReference>
<dbReference type="InterPro" id="IPR005762">
    <property type="entry name" value="MurD"/>
</dbReference>
<evidence type="ECO:0000256" key="8">
    <source>
        <dbReference type="ARBA" id="ARBA00022598"/>
    </source>
</evidence>
<keyword evidence="12 17" id="KW-0573">Peptidoglycan synthesis</keyword>
<keyword evidence="7 17" id="KW-0963">Cytoplasm</keyword>
<dbReference type="EC" id="6.3.2.9" evidence="5 17"/>
<evidence type="ECO:0000256" key="4">
    <source>
        <dbReference type="ARBA" id="ARBA00010416"/>
    </source>
</evidence>
<evidence type="ECO:0000256" key="12">
    <source>
        <dbReference type="ARBA" id="ARBA00022984"/>
    </source>
</evidence>
<dbReference type="Gene3D" id="3.90.190.20">
    <property type="entry name" value="Mur ligase, C-terminal domain"/>
    <property type="match status" value="1"/>
</dbReference>
<name>A0A9D1AMT6_9FIRM</name>
<evidence type="ECO:0000256" key="6">
    <source>
        <dbReference type="ARBA" id="ARBA00015655"/>
    </source>
</evidence>
<organism evidence="21 22">
    <name type="scientific">Candidatus Caccousia avicola</name>
    <dbReference type="NCBI Taxonomy" id="2840721"/>
    <lineage>
        <taxon>Bacteria</taxon>
        <taxon>Bacillati</taxon>
        <taxon>Bacillota</taxon>
        <taxon>Clostridia</taxon>
        <taxon>Eubacteriales</taxon>
        <taxon>Oscillospiraceae</taxon>
        <taxon>Oscillospiraceae incertae sedis</taxon>
        <taxon>Candidatus Caccousia</taxon>
    </lineage>
</organism>
<sequence>MKQYANEKAENFYRSLKGKQVAFCGIGGSNLPLIRSFPEKGAIVTARDKRTREQLGSLAGELEALGVRLVLGEGYLENLTEDIVFRTPGMRFTQPELAAARARGSAVTSEMEVFFDLCPCPIWAITGSDGKTTTTTIVSELLKAAGKRVHLGGNIGRPLLPEIDAISPDDAAVVELSSFQLISMRRSPEVAVVTNLSPNHLDIHKDMREYIDAKKNIFLHQNAFGRAVLNADNEITASFVPEARGDVLLFSRTKPCERGVWVSQEGWITVSENGKSTPILRTDEIRIPGLHNVENYLAAIAAVWGTVDAEKIRQVARTFAGVAHRNELVRERHGVRWYNDSIGTSPTRTMRGALSLYSDKIILIAGGYDKHLSYEELGARVPETVKSLVLMGATADKIEAAVRAAASYREGKPAIYRVGSMEEAVSLCDRLAKEGDIVTLSPASASFDLYRNFEERGDHFKRLVQELPE</sequence>
<dbReference type="GO" id="GO:0005524">
    <property type="term" value="F:ATP binding"/>
    <property type="evidence" value="ECO:0007669"/>
    <property type="project" value="UniProtKB-UniRule"/>
</dbReference>
<evidence type="ECO:0000256" key="17">
    <source>
        <dbReference type="HAMAP-Rule" id="MF_00639"/>
    </source>
</evidence>
<dbReference type="SUPFAM" id="SSF51984">
    <property type="entry name" value="MurCD N-terminal domain"/>
    <property type="match status" value="1"/>
</dbReference>
<reference evidence="21" key="2">
    <citation type="journal article" date="2021" name="PeerJ">
        <title>Extensive microbial diversity within the chicken gut microbiome revealed by metagenomics and culture.</title>
        <authorList>
            <person name="Gilroy R."/>
            <person name="Ravi A."/>
            <person name="Getino M."/>
            <person name="Pursley I."/>
            <person name="Horton D.L."/>
            <person name="Alikhan N.F."/>
            <person name="Baker D."/>
            <person name="Gharbi K."/>
            <person name="Hall N."/>
            <person name="Watson M."/>
            <person name="Adriaenssens E.M."/>
            <person name="Foster-Nyarko E."/>
            <person name="Jarju S."/>
            <person name="Secka A."/>
            <person name="Antonio M."/>
            <person name="Oren A."/>
            <person name="Chaudhuri R.R."/>
            <person name="La Ragione R."/>
            <person name="Hildebrand F."/>
            <person name="Pallen M.J."/>
        </authorList>
    </citation>
    <scope>NUCLEOTIDE SEQUENCE</scope>
    <source>
        <strain evidence="21">ChiSxjej1B13-7958</strain>
    </source>
</reference>
<dbReference type="SUPFAM" id="SSF53244">
    <property type="entry name" value="MurD-like peptide ligases, peptide-binding domain"/>
    <property type="match status" value="1"/>
</dbReference>
<dbReference type="Pfam" id="PF08245">
    <property type="entry name" value="Mur_ligase_M"/>
    <property type="match status" value="1"/>
</dbReference>
<evidence type="ECO:0000256" key="7">
    <source>
        <dbReference type="ARBA" id="ARBA00022490"/>
    </source>
</evidence>
<keyword evidence="10 17" id="KW-0067">ATP-binding</keyword>
<dbReference type="NCBIfam" id="TIGR01087">
    <property type="entry name" value="murD"/>
    <property type="match status" value="1"/>
</dbReference>
<feature type="domain" description="Mur ligase C-terminal" evidence="19">
    <location>
        <begin position="324"/>
        <end position="443"/>
    </location>
</feature>
<evidence type="ECO:0000256" key="14">
    <source>
        <dbReference type="ARBA" id="ARBA00030398"/>
    </source>
</evidence>
<evidence type="ECO:0000256" key="18">
    <source>
        <dbReference type="RuleBase" id="RU003664"/>
    </source>
</evidence>
<evidence type="ECO:0000256" key="1">
    <source>
        <dbReference type="ARBA" id="ARBA00002734"/>
    </source>
</evidence>
<reference evidence="21" key="1">
    <citation type="submission" date="2020-10" db="EMBL/GenBank/DDBJ databases">
        <authorList>
            <person name="Gilroy R."/>
        </authorList>
    </citation>
    <scope>NUCLEOTIDE SEQUENCE</scope>
    <source>
        <strain evidence="21">ChiSxjej1B13-7958</strain>
    </source>
</reference>
<comment type="subcellular location">
    <subcellularLocation>
        <location evidence="2 17 18">Cytoplasm</location>
    </subcellularLocation>
</comment>
<dbReference type="SUPFAM" id="SSF53623">
    <property type="entry name" value="MurD-like peptide ligases, catalytic domain"/>
    <property type="match status" value="1"/>
</dbReference>
<evidence type="ECO:0000256" key="10">
    <source>
        <dbReference type="ARBA" id="ARBA00022840"/>
    </source>
</evidence>
<comment type="function">
    <text evidence="1 17 18">Cell wall formation. Catalyzes the addition of glutamate to the nucleotide precursor UDP-N-acetylmuramoyl-L-alanine (UMA).</text>
</comment>
<dbReference type="InterPro" id="IPR013221">
    <property type="entry name" value="Mur_ligase_cen"/>
</dbReference>
<feature type="binding site" evidence="17">
    <location>
        <begin position="127"/>
        <end position="133"/>
    </location>
    <ligand>
        <name>ATP</name>
        <dbReference type="ChEBI" id="CHEBI:30616"/>
    </ligand>
</feature>
<evidence type="ECO:0000256" key="16">
    <source>
        <dbReference type="ARBA" id="ARBA00047632"/>
    </source>
</evidence>